<dbReference type="AlphaFoldDB" id="R7VBU7"/>
<protein>
    <submittedName>
        <fullName evidence="1 2">Uncharacterized protein</fullName>
    </submittedName>
</protein>
<proteinExistence type="predicted"/>
<organism evidence="1">
    <name type="scientific">Capitella teleta</name>
    <name type="common">Polychaete worm</name>
    <dbReference type="NCBI Taxonomy" id="283909"/>
    <lineage>
        <taxon>Eukaryota</taxon>
        <taxon>Metazoa</taxon>
        <taxon>Spiralia</taxon>
        <taxon>Lophotrochozoa</taxon>
        <taxon>Annelida</taxon>
        <taxon>Polychaeta</taxon>
        <taxon>Sedentaria</taxon>
        <taxon>Scolecida</taxon>
        <taxon>Capitellidae</taxon>
        <taxon>Capitella</taxon>
    </lineage>
</organism>
<evidence type="ECO:0000313" key="2">
    <source>
        <dbReference type="EnsemblMetazoa" id="CapteP101986"/>
    </source>
</evidence>
<reference evidence="3" key="1">
    <citation type="submission" date="2012-12" db="EMBL/GenBank/DDBJ databases">
        <authorList>
            <person name="Hellsten U."/>
            <person name="Grimwood J."/>
            <person name="Chapman J.A."/>
            <person name="Shapiro H."/>
            <person name="Aerts A."/>
            <person name="Otillar R.P."/>
            <person name="Terry A.Y."/>
            <person name="Boore J.L."/>
            <person name="Simakov O."/>
            <person name="Marletaz F."/>
            <person name="Cho S.-J."/>
            <person name="Edsinger-Gonzales E."/>
            <person name="Havlak P."/>
            <person name="Kuo D.-H."/>
            <person name="Larsson T."/>
            <person name="Lv J."/>
            <person name="Arendt D."/>
            <person name="Savage R."/>
            <person name="Osoegawa K."/>
            <person name="de Jong P."/>
            <person name="Lindberg D.R."/>
            <person name="Seaver E.C."/>
            <person name="Weisblat D.A."/>
            <person name="Putnam N.H."/>
            <person name="Grigoriev I.V."/>
            <person name="Rokhsar D.S."/>
        </authorList>
    </citation>
    <scope>NUCLEOTIDE SEQUENCE</scope>
    <source>
        <strain evidence="3">I ESC-2004</strain>
    </source>
</reference>
<dbReference type="EnsemblMetazoa" id="CapteT101986">
    <property type="protein sequence ID" value="CapteP101986"/>
    <property type="gene ID" value="CapteG101986"/>
</dbReference>
<dbReference type="EMBL" id="KB293181">
    <property type="protein sequence ID" value="ELU16308.1"/>
    <property type="molecule type" value="Genomic_DNA"/>
</dbReference>
<reference evidence="1 3" key="2">
    <citation type="journal article" date="2013" name="Nature">
        <title>Insights into bilaterian evolution from three spiralian genomes.</title>
        <authorList>
            <person name="Simakov O."/>
            <person name="Marletaz F."/>
            <person name="Cho S.J."/>
            <person name="Edsinger-Gonzales E."/>
            <person name="Havlak P."/>
            <person name="Hellsten U."/>
            <person name="Kuo D.H."/>
            <person name="Larsson T."/>
            <person name="Lv J."/>
            <person name="Arendt D."/>
            <person name="Savage R."/>
            <person name="Osoegawa K."/>
            <person name="de Jong P."/>
            <person name="Grimwood J."/>
            <person name="Chapman J.A."/>
            <person name="Shapiro H."/>
            <person name="Aerts A."/>
            <person name="Otillar R.P."/>
            <person name="Terry A.Y."/>
            <person name="Boore J.L."/>
            <person name="Grigoriev I.V."/>
            <person name="Lindberg D.R."/>
            <person name="Seaver E.C."/>
            <person name="Weisblat D.A."/>
            <person name="Putnam N.H."/>
            <person name="Rokhsar D.S."/>
        </authorList>
    </citation>
    <scope>NUCLEOTIDE SEQUENCE</scope>
    <source>
        <strain evidence="1 3">I ESC-2004</strain>
    </source>
</reference>
<accession>R7VBU7</accession>
<dbReference type="HOGENOM" id="CLU_2729488_0_0_1"/>
<dbReference type="EMBL" id="AMQN01004309">
    <property type="status" value="NOT_ANNOTATED_CDS"/>
    <property type="molecule type" value="Genomic_DNA"/>
</dbReference>
<sequence>LKNDQAIMLDRAVDWQMVLNTGKCKCLHIGCINSNHTYEMGGGAINRCGQEKDLGPRVGNLIKVRAKQQHGD</sequence>
<gene>
    <name evidence="1" type="ORF">CAPTEDRAFT_101986</name>
</gene>
<feature type="non-terminal residue" evidence="1">
    <location>
        <position position="1"/>
    </location>
</feature>
<reference evidence="2" key="3">
    <citation type="submission" date="2015-06" db="UniProtKB">
        <authorList>
            <consortium name="EnsemblMetazoa"/>
        </authorList>
    </citation>
    <scope>IDENTIFICATION</scope>
</reference>
<keyword evidence="3" id="KW-1185">Reference proteome</keyword>
<name>R7VBU7_CAPTE</name>
<evidence type="ECO:0000313" key="1">
    <source>
        <dbReference type="EMBL" id="ELU16308.1"/>
    </source>
</evidence>
<dbReference type="Proteomes" id="UP000014760">
    <property type="component" value="Unassembled WGS sequence"/>
</dbReference>
<dbReference type="OrthoDB" id="10056483at2759"/>
<evidence type="ECO:0000313" key="3">
    <source>
        <dbReference type="Proteomes" id="UP000014760"/>
    </source>
</evidence>